<keyword evidence="4" id="KW-1185">Reference proteome</keyword>
<evidence type="ECO:0000256" key="1">
    <source>
        <dbReference type="SAM" id="MobiDB-lite"/>
    </source>
</evidence>
<evidence type="ECO:0000256" key="2">
    <source>
        <dbReference type="SAM" id="Phobius"/>
    </source>
</evidence>
<name>A0A8S1GP51_9PELO</name>
<reference evidence="3" key="1">
    <citation type="submission" date="2020-10" db="EMBL/GenBank/DDBJ databases">
        <authorList>
            <person name="Kikuchi T."/>
        </authorList>
    </citation>
    <scope>NUCLEOTIDE SEQUENCE</scope>
    <source>
        <strain evidence="3">NKZ352</strain>
    </source>
</reference>
<feature type="compositionally biased region" description="Basic and acidic residues" evidence="1">
    <location>
        <begin position="65"/>
        <end position="74"/>
    </location>
</feature>
<protein>
    <submittedName>
        <fullName evidence="3">Uncharacterized protein</fullName>
    </submittedName>
</protein>
<comment type="caution">
    <text evidence="3">The sequence shown here is derived from an EMBL/GenBank/DDBJ whole genome shotgun (WGS) entry which is preliminary data.</text>
</comment>
<keyword evidence="2" id="KW-0812">Transmembrane</keyword>
<feature type="compositionally biased region" description="Basic and acidic residues" evidence="1">
    <location>
        <begin position="85"/>
        <end position="97"/>
    </location>
</feature>
<keyword evidence="2" id="KW-1133">Transmembrane helix</keyword>
<dbReference type="AlphaFoldDB" id="A0A8S1GP51"/>
<keyword evidence="2" id="KW-0472">Membrane</keyword>
<gene>
    <name evidence="3" type="ORF">CAUJ_LOCUS580</name>
</gene>
<sequence length="174" mass="19871">MNHFITLPDSGWFCIFLRFLCFSPFGPFLSSNVRKNHRKSQTIPKFLKILACRNRRLKKSICSSYHHDNDDKKSTSKKPSVSKSDPIKKPDTVKKSVQESPPKKTPPKEVAEPKPEKADKPKSLERSDDKKQKTLNCDVVEVVNVEHKGELPTHSAVDDDYLNNLGEKTKKIQV</sequence>
<feature type="region of interest" description="Disordered" evidence="1">
    <location>
        <begin position="63"/>
        <end position="135"/>
    </location>
</feature>
<feature type="compositionally biased region" description="Basic and acidic residues" evidence="1">
    <location>
        <begin position="106"/>
        <end position="132"/>
    </location>
</feature>
<evidence type="ECO:0000313" key="3">
    <source>
        <dbReference type="EMBL" id="CAD6184661.1"/>
    </source>
</evidence>
<dbReference type="EMBL" id="CAJGYM010000001">
    <property type="protein sequence ID" value="CAD6184661.1"/>
    <property type="molecule type" value="Genomic_DNA"/>
</dbReference>
<proteinExistence type="predicted"/>
<feature type="transmembrane region" description="Helical" evidence="2">
    <location>
        <begin position="12"/>
        <end position="30"/>
    </location>
</feature>
<organism evidence="3 4">
    <name type="scientific">Caenorhabditis auriculariae</name>
    <dbReference type="NCBI Taxonomy" id="2777116"/>
    <lineage>
        <taxon>Eukaryota</taxon>
        <taxon>Metazoa</taxon>
        <taxon>Ecdysozoa</taxon>
        <taxon>Nematoda</taxon>
        <taxon>Chromadorea</taxon>
        <taxon>Rhabditida</taxon>
        <taxon>Rhabditina</taxon>
        <taxon>Rhabditomorpha</taxon>
        <taxon>Rhabditoidea</taxon>
        <taxon>Rhabditidae</taxon>
        <taxon>Peloderinae</taxon>
        <taxon>Caenorhabditis</taxon>
    </lineage>
</organism>
<evidence type="ECO:0000313" key="4">
    <source>
        <dbReference type="Proteomes" id="UP000835052"/>
    </source>
</evidence>
<accession>A0A8S1GP51</accession>
<dbReference type="Proteomes" id="UP000835052">
    <property type="component" value="Unassembled WGS sequence"/>
</dbReference>